<feature type="region of interest" description="Disordered" evidence="1">
    <location>
        <begin position="91"/>
        <end position="115"/>
    </location>
</feature>
<name>A0A0J1BJY9_RHOIS</name>
<dbReference type="AlphaFoldDB" id="A0A0J1BJY9"/>
<dbReference type="EMBL" id="LECT01000010">
    <property type="protein sequence ID" value="KLU06827.1"/>
    <property type="molecule type" value="Genomic_DNA"/>
</dbReference>
<keyword evidence="2" id="KW-1133">Transmembrane helix</keyword>
<keyword evidence="2" id="KW-0472">Membrane</keyword>
<feature type="compositionally biased region" description="Basic and acidic residues" evidence="1">
    <location>
        <begin position="218"/>
        <end position="230"/>
    </location>
</feature>
<evidence type="ECO:0000313" key="4">
    <source>
        <dbReference type="Proteomes" id="UP000036367"/>
    </source>
</evidence>
<feature type="transmembrane region" description="Helical" evidence="2">
    <location>
        <begin position="63"/>
        <end position="88"/>
    </location>
</feature>
<keyword evidence="2 3" id="KW-0812">Transmembrane</keyword>
<dbReference type="OrthoDB" id="272134at2"/>
<dbReference type="Proteomes" id="UP000036367">
    <property type="component" value="Unassembled WGS sequence"/>
</dbReference>
<evidence type="ECO:0000256" key="1">
    <source>
        <dbReference type="SAM" id="MobiDB-lite"/>
    </source>
</evidence>
<dbReference type="RefSeq" id="WP_047813105.1">
    <property type="nucleotide sequence ID" value="NZ_LECT01000010.1"/>
</dbReference>
<comment type="caution">
    <text evidence="3">The sequence shown here is derived from an EMBL/GenBank/DDBJ whole genome shotgun (WGS) entry which is preliminary data.</text>
</comment>
<proteinExistence type="predicted"/>
<gene>
    <name evidence="3" type="ORF">RISK_001141</name>
</gene>
<organism evidence="3 4">
    <name type="scientific">Rhodopirellula islandica</name>
    <dbReference type="NCBI Taxonomy" id="595434"/>
    <lineage>
        <taxon>Bacteria</taxon>
        <taxon>Pseudomonadati</taxon>
        <taxon>Planctomycetota</taxon>
        <taxon>Planctomycetia</taxon>
        <taxon>Pirellulales</taxon>
        <taxon>Pirellulaceae</taxon>
        <taxon>Rhodopirellula</taxon>
    </lineage>
</organism>
<dbReference type="STRING" id="595434.RISK_001141"/>
<dbReference type="PATRIC" id="fig|595434.4.peg.1096"/>
<accession>A0A0J1BJY9</accession>
<reference evidence="3" key="1">
    <citation type="submission" date="2015-05" db="EMBL/GenBank/DDBJ databases">
        <title>Permanent draft genome of Rhodopirellula islandicus K833.</title>
        <authorList>
            <person name="Kizina J."/>
            <person name="Richter M."/>
            <person name="Glockner F.O."/>
            <person name="Harder J."/>
        </authorList>
    </citation>
    <scope>NUCLEOTIDE SEQUENCE [LARGE SCALE GENOMIC DNA]</scope>
    <source>
        <strain evidence="3">K833</strain>
    </source>
</reference>
<feature type="region of interest" description="Disordered" evidence="1">
    <location>
        <begin position="204"/>
        <end position="239"/>
    </location>
</feature>
<protein>
    <submittedName>
        <fullName evidence="3">Transmembrane protein</fullName>
    </submittedName>
</protein>
<keyword evidence="4" id="KW-1185">Reference proteome</keyword>
<evidence type="ECO:0000313" key="3">
    <source>
        <dbReference type="EMBL" id="KLU06827.1"/>
    </source>
</evidence>
<evidence type="ECO:0000256" key="2">
    <source>
        <dbReference type="SAM" id="Phobius"/>
    </source>
</evidence>
<sequence length="239" mass="25368">MSHRSVRCPQCKTTANVPASVVTARCPSCSHVFSVDSAQVVEAPQTTPAKPKKNKSSSASGDLNVPLLAGVLGGVLMFAMVGVLAVMLTSDSESSGSSPPSDSQASDAAPSESDQPVLVVLSEAELAALPIANVPESKRRLIYDQIRASARTTLEAPLLVPDGNPLRASLEKNQQAIHDNSMRQLAALHDVPLNDMALITAEGDAKNWDPSPRSHARRNGERLYPEERSRGWKGKSKGN</sequence>